<reference evidence="4 5" key="1">
    <citation type="submission" date="2024-11" db="EMBL/GenBank/DDBJ databases">
        <title>A near-complete genome assembly of Cinchona calisaya.</title>
        <authorList>
            <person name="Lian D.C."/>
            <person name="Zhao X.W."/>
            <person name="Wei L."/>
        </authorList>
    </citation>
    <scope>NUCLEOTIDE SEQUENCE [LARGE SCALE GENOMIC DNA]</scope>
    <source>
        <tissue evidence="4">Nenye</tissue>
    </source>
</reference>
<dbReference type="InterPro" id="IPR016039">
    <property type="entry name" value="Thiolase-like"/>
</dbReference>
<comment type="catalytic activity">
    <reaction evidence="2">
        <text>a very-long-chain acyl-CoA + malonyl-CoA + H(+) = a very-long-chain 3-oxoacyl-CoA + CO2 + CoA</text>
        <dbReference type="Rhea" id="RHEA:32727"/>
        <dbReference type="ChEBI" id="CHEBI:15378"/>
        <dbReference type="ChEBI" id="CHEBI:16526"/>
        <dbReference type="ChEBI" id="CHEBI:57287"/>
        <dbReference type="ChEBI" id="CHEBI:57384"/>
        <dbReference type="ChEBI" id="CHEBI:90725"/>
        <dbReference type="ChEBI" id="CHEBI:90736"/>
        <dbReference type="EC" id="2.3.1.199"/>
    </reaction>
</comment>
<keyword evidence="1" id="KW-0012">Acyltransferase</keyword>
<evidence type="ECO:0000313" key="5">
    <source>
        <dbReference type="Proteomes" id="UP001630127"/>
    </source>
</evidence>
<dbReference type="Pfam" id="PF08392">
    <property type="entry name" value="FAE1_CUT1_RppA"/>
    <property type="match status" value="1"/>
</dbReference>
<evidence type="ECO:0000256" key="2">
    <source>
        <dbReference type="ARBA" id="ARBA00047375"/>
    </source>
</evidence>
<evidence type="ECO:0000259" key="3">
    <source>
        <dbReference type="Pfam" id="PF08392"/>
    </source>
</evidence>
<protein>
    <recommendedName>
        <fullName evidence="3">FAE domain-containing protein</fullName>
    </recommendedName>
</protein>
<dbReference type="Proteomes" id="UP001630127">
    <property type="component" value="Unassembled WGS sequence"/>
</dbReference>
<dbReference type="PANTHER" id="PTHR31561">
    <property type="entry name" value="3-KETOACYL-COA SYNTHASE"/>
    <property type="match status" value="1"/>
</dbReference>
<accession>A0ABD2YXE2</accession>
<dbReference type="SUPFAM" id="SSF53901">
    <property type="entry name" value="Thiolase-like"/>
    <property type="match status" value="1"/>
</dbReference>
<evidence type="ECO:0000256" key="1">
    <source>
        <dbReference type="ARBA" id="ARBA00023315"/>
    </source>
</evidence>
<dbReference type="Gene3D" id="3.40.47.10">
    <property type="match status" value="1"/>
</dbReference>
<organism evidence="4 5">
    <name type="scientific">Cinchona calisaya</name>
    <dbReference type="NCBI Taxonomy" id="153742"/>
    <lineage>
        <taxon>Eukaryota</taxon>
        <taxon>Viridiplantae</taxon>
        <taxon>Streptophyta</taxon>
        <taxon>Embryophyta</taxon>
        <taxon>Tracheophyta</taxon>
        <taxon>Spermatophyta</taxon>
        <taxon>Magnoliopsida</taxon>
        <taxon>eudicotyledons</taxon>
        <taxon>Gunneridae</taxon>
        <taxon>Pentapetalae</taxon>
        <taxon>asterids</taxon>
        <taxon>lamiids</taxon>
        <taxon>Gentianales</taxon>
        <taxon>Rubiaceae</taxon>
        <taxon>Cinchonoideae</taxon>
        <taxon>Cinchoneae</taxon>
        <taxon>Cinchona</taxon>
    </lineage>
</organism>
<dbReference type="AlphaFoldDB" id="A0ABD2YXE2"/>
<proteinExistence type="predicted"/>
<name>A0ABD2YXE2_9GENT</name>
<keyword evidence="1" id="KW-0808">Transferase</keyword>
<sequence length="129" mass="14595">MIINKYKLRSNIKNFNLSGMGCSKGLISVDLAHDLLEVHPNSNAVVSTEINTPNIYNGNDRSMLLTNCLFKMGRGVILLSNRWTDRWRSKYKSVHLVRTHRGDDAKSYRCVQQIEDSEGILGISLSIDL</sequence>
<dbReference type="EMBL" id="JBJUIK010000012">
    <property type="protein sequence ID" value="KAL3510795.1"/>
    <property type="molecule type" value="Genomic_DNA"/>
</dbReference>
<dbReference type="GO" id="GO:0009922">
    <property type="term" value="F:fatty acid elongase activity"/>
    <property type="evidence" value="ECO:0007669"/>
    <property type="project" value="UniProtKB-EC"/>
</dbReference>
<comment type="caution">
    <text evidence="4">The sequence shown here is derived from an EMBL/GenBank/DDBJ whole genome shotgun (WGS) entry which is preliminary data.</text>
</comment>
<keyword evidence="5" id="KW-1185">Reference proteome</keyword>
<gene>
    <name evidence="4" type="ORF">ACH5RR_030196</name>
</gene>
<dbReference type="InterPro" id="IPR013601">
    <property type="entry name" value="FAE1_typ3_polyketide_synth"/>
</dbReference>
<evidence type="ECO:0000313" key="4">
    <source>
        <dbReference type="EMBL" id="KAL3510795.1"/>
    </source>
</evidence>
<feature type="domain" description="FAE" evidence="3">
    <location>
        <begin position="1"/>
        <end position="129"/>
    </location>
</feature>
<dbReference type="InterPro" id="IPR012392">
    <property type="entry name" value="3-ktacl-CoA_syn"/>
</dbReference>